<dbReference type="FunFam" id="1.10.510.10:FF:000021">
    <property type="entry name" value="Serine/threonine protein kinase"/>
    <property type="match status" value="1"/>
</dbReference>
<keyword evidence="12" id="KW-1185">Reference proteome</keyword>
<feature type="compositionally biased region" description="Low complexity" evidence="8">
    <location>
        <begin position="348"/>
        <end position="368"/>
    </location>
</feature>
<evidence type="ECO:0000256" key="1">
    <source>
        <dbReference type="ARBA" id="ARBA00012513"/>
    </source>
</evidence>
<dbReference type="PROSITE" id="PS00108">
    <property type="entry name" value="PROTEIN_KINASE_ST"/>
    <property type="match status" value="1"/>
</dbReference>
<organism evidence="11 12">
    <name type="scientific">Arenimonas malthae CC-JY-1</name>
    <dbReference type="NCBI Taxonomy" id="1384054"/>
    <lineage>
        <taxon>Bacteria</taxon>
        <taxon>Pseudomonadati</taxon>
        <taxon>Pseudomonadota</taxon>
        <taxon>Gammaproteobacteria</taxon>
        <taxon>Lysobacterales</taxon>
        <taxon>Lysobacteraceae</taxon>
        <taxon>Arenimonas</taxon>
    </lineage>
</organism>
<dbReference type="PROSITE" id="PS50011">
    <property type="entry name" value="PROTEIN_KINASE_DOM"/>
    <property type="match status" value="1"/>
</dbReference>
<evidence type="ECO:0000256" key="4">
    <source>
        <dbReference type="ARBA" id="ARBA00022741"/>
    </source>
</evidence>
<keyword evidence="2" id="KW-0723">Serine/threonine-protein kinase</keyword>
<reference evidence="11 12" key="1">
    <citation type="submission" date="2013-09" db="EMBL/GenBank/DDBJ databases">
        <title>Genome sequencing of Arenimonas malthae.</title>
        <authorList>
            <person name="Chen F."/>
            <person name="Wang G."/>
        </authorList>
    </citation>
    <scope>NUCLEOTIDE SEQUENCE [LARGE SCALE GENOMIC DNA]</scope>
    <source>
        <strain evidence="11 12">CC-JY-1</strain>
    </source>
</reference>
<dbReference type="SUPFAM" id="SSF56112">
    <property type="entry name" value="Protein kinase-like (PK-like)"/>
    <property type="match status" value="1"/>
</dbReference>
<keyword evidence="9" id="KW-0472">Membrane</keyword>
<evidence type="ECO:0000313" key="12">
    <source>
        <dbReference type="Proteomes" id="UP000029392"/>
    </source>
</evidence>
<feature type="region of interest" description="Disordered" evidence="8">
    <location>
        <begin position="348"/>
        <end position="375"/>
    </location>
</feature>
<dbReference type="GO" id="GO:0004674">
    <property type="term" value="F:protein serine/threonine kinase activity"/>
    <property type="evidence" value="ECO:0007669"/>
    <property type="project" value="UniProtKB-KW"/>
</dbReference>
<dbReference type="PANTHER" id="PTHR43289">
    <property type="entry name" value="MITOGEN-ACTIVATED PROTEIN KINASE KINASE KINASE 20-RELATED"/>
    <property type="match status" value="1"/>
</dbReference>
<evidence type="ECO:0000256" key="2">
    <source>
        <dbReference type="ARBA" id="ARBA00022527"/>
    </source>
</evidence>
<feature type="region of interest" description="Disordered" evidence="8">
    <location>
        <begin position="280"/>
        <end position="309"/>
    </location>
</feature>
<dbReference type="OrthoDB" id="9801841at2"/>
<feature type="binding site" evidence="7">
    <location>
        <position position="46"/>
    </location>
    <ligand>
        <name>ATP</name>
        <dbReference type="ChEBI" id="CHEBI:30616"/>
    </ligand>
</feature>
<feature type="domain" description="Protein kinase" evidence="10">
    <location>
        <begin position="17"/>
        <end position="273"/>
    </location>
</feature>
<dbReference type="Pfam" id="PF00069">
    <property type="entry name" value="Pkinase"/>
    <property type="match status" value="1"/>
</dbReference>
<keyword evidence="9" id="KW-0812">Transmembrane</keyword>
<dbReference type="PROSITE" id="PS00107">
    <property type="entry name" value="PROTEIN_KINASE_ATP"/>
    <property type="match status" value="1"/>
</dbReference>
<comment type="caution">
    <text evidence="11">The sequence shown here is derived from an EMBL/GenBank/DDBJ whole genome shotgun (WGS) entry which is preliminary data.</text>
</comment>
<dbReference type="eggNOG" id="COG0515">
    <property type="taxonomic scope" value="Bacteria"/>
</dbReference>
<dbReference type="InterPro" id="IPR008271">
    <property type="entry name" value="Ser/Thr_kinase_AS"/>
</dbReference>
<evidence type="ECO:0000256" key="5">
    <source>
        <dbReference type="ARBA" id="ARBA00022777"/>
    </source>
</evidence>
<evidence type="ECO:0000256" key="9">
    <source>
        <dbReference type="SAM" id="Phobius"/>
    </source>
</evidence>
<accession>A0A091BF64</accession>
<sequence length="503" mass="52922">MNATVLLTSVDINIPGYRILRPIGEGGMASVFLAVQESLDREVALKVMSPALAANPEFASRFLTEGKITARLQHPNLVTVHDIGSHGSVYYLAAEYIPGGTLKERITEGGLDVGHILDIAGDIASGLDFAHQKGFVHRDVKPGNVLFRNDGRVVLADFGIAKAMDGSNSSTVAGASIGTPDYMSPEQARGEPVDGRSDLYSLGTVLYEMLVGTPPYQAADAFTVALMHVTHPVPELPEPYAWLQPLINGLMAKDPAQRFNTGAAFVEALNKLVANAPPGAIGQATSARKPTGNRHAGATQQRTRISARDAKARPAWVLPVAGVGGAFVAAVLAWWALSPEKPAAPVQAAAPATQPAAASPAPAEGPLPEGFQLPQPVGAEVDQDLEAMLNAGDKLLENGIRPGGNLGRGLDRPADNSALGYYRKVLALDPENARARAGVAAIAAFYRRFSYQACDRGRWVQCRLLVARGLEIAPDDEYLRQLQDAALSGEAGGTPSLPPPPAG</sequence>
<dbReference type="AlphaFoldDB" id="A0A091BF64"/>
<dbReference type="CDD" id="cd14014">
    <property type="entry name" value="STKc_PknB_like"/>
    <property type="match status" value="1"/>
</dbReference>
<dbReference type="PANTHER" id="PTHR43289:SF6">
    <property type="entry name" value="SERINE_THREONINE-PROTEIN KINASE NEKL-3"/>
    <property type="match status" value="1"/>
</dbReference>
<dbReference type="InterPro" id="IPR000719">
    <property type="entry name" value="Prot_kinase_dom"/>
</dbReference>
<dbReference type="RefSeq" id="WP_052385948.1">
    <property type="nucleotide sequence ID" value="NZ_AVCH01000195.1"/>
</dbReference>
<dbReference type="InterPro" id="IPR017441">
    <property type="entry name" value="Protein_kinase_ATP_BS"/>
</dbReference>
<feature type="transmembrane region" description="Helical" evidence="9">
    <location>
        <begin position="315"/>
        <end position="337"/>
    </location>
</feature>
<keyword evidence="9" id="KW-1133">Transmembrane helix</keyword>
<evidence type="ECO:0000256" key="3">
    <source>
        <dbReference type="ARBA" id="ARBA00022679"/>
    </source>
</evidence>
<dbReference type="EC" id="2.7.11.1" evidence="1"/>
<dbReference type="Proteomes" id="UP000029392">
    <property type="component" value="Unassembled WGS sequence"/>
</dbReference>
<evidence type="ECO:0000256" key="7">
    <source>
        <dbReference type="PROSITE-ProRule" id="PRU10141"/>
    </source>
</evidence>
<evidence type="ECO:0000313" key="11">
    <source>
        <dbReference type="EMBL" id="KFN43000.1"/>
    </source>
</evidence>
<name>A0A091BF64_9GAMM</name>
<dbReference type="InterPro" id="IPR011009">
    <property type="entry name" value="Kinase-like_dom_sf"/>
</dbReference>
<dbReference type="GO" id="GO:0005524">
    <property type="term" value="F:ATP binding"/>
    <property type="evidence" value="ECO:0007669"/>
    <property type="project" value="UniProtKB-UniRule"/>
</dbReference>
<feature type="region of interest" description="Disordered" evidence="8">
    <location>
        <begin position="484"/>
        <end position="503"/>
    </location>
</feature>
<keyword evidence="3" id="KW-0808">Transferase</keyword>
<dbReference type="EMBL" id="AVCH01000195">
    <property type="protein sequence ID" value="KFN43000.1"/>
    <property type="molecule type" value="Genomic_DNA"/>
</dbReference>
<gene>
    <name evidence="11" type="ORF">N790_11170</name>
</gene>
<keyword evidence="4 7" id="KW-0547">Nucleotide-binding</keyword>
<dbReference type="PATRIC" id="fig|1384054.3.peg.2428"/>
<keyword evidence="5" id="KW-0418">Kinase</keyword>
<evidence type="ECO:0000256" key="6">
    <source>
        <dbReference type="ARBA" id="ARBA00022840"/>
    </source>
</evidence>
<keyword evidence="6 7" id="KW-0067">ATP-binding</keyword>
<dbReference type="Gene3D" id="3.30.200.20">
    <property type="entry name" value="Phosphorylase Kinase, domain 1"/>
    <property type="match status" value="1"/>
</dbReference>
<dbReference type="SMART" id="SM00220">
    <property type="entry name" value="S_TKc"/>
    <property type="match status" value="1"/>
</dbReference>
<evidence type="ECO:0000256" key="8">
    <source>
        <dbReference type="SAM" id="MobiDB-lite"/>
    </source>
</evidence>
<dbReference type="Gene3D" id="1.10.510.10">
    <property type="entry name" value="Transferase(Phosphotransferase) domain 1"/>
    <property type="match status" value="1"/>
</dbReference>
<proteinExistence type="predicted"/>
<dbReference type="STRING" id="1384054.N790_11170"/>
<evidence type="ECO:0000259" key="10">
    <source>
        <dbReference type="PROSITE" id="PS50011"/>
    </source>
</evidence>
<protein>
    <recommendedName>
        <fullName evidence="1">non-specific serine/threonine protein kinase</fullName>
        <ecNumber evidence="1">2.7.11.1</ecNumber>
    </recommendedName>
</protein>